<dbReference type="InterPro" id="IPR036663">
    <property type="entry name" value="Fumarylacetoacetase_C_sf"/>
</dbReference>
<dbReference type="PANTHER" id="PTHR42796">
    <property type="entry name" value="FUMARYLACETOACETATE HYDROLASE DOMAIN-CONTAINING PROTEIN 2A-RELATED"/>
    <property type="match status" value="1"/>
</dbReference>
<reference evidence="4 5" key="1">
    <citation type="submission" date="2019-09" db="EMBL/GenBank/DDBJ databases">
        <title>Bird 10,000 Genomes (B10K) Project - Family phase.</title>
        <authorList>
            <person name="Zhang G."/>
        </authorList>
    </citation>
    <scope>NUCLEOTIDE SEQUENCE [LARGE SCALE GENOMIC DNA]</scope>
    <source>
        <strain evidence="4">B10K-CU-031-08</strain>
        <tissue evidence="4">Muscle</tissue>
    </source>
</reference>
<dbReference type="GO" id="GO:0044281">
    <property type="term" value="P:small molecule metabolic process"/>
    <property type="evidence" value="ECO:0007669"/>
    <property type="project" value="UniProtKB-ARBA"/>
</dbReference>
<evidence type="ECO:0000259" key="3">
    <source>
        <dbReference type="Pfam" id="PF01557"/>
    </source>
</evidence>
<dbReference type="SUPFAM" id="SSF56529">
    <property type="entry name" value="FAH"/>
    <property type="match status" value="1"/>
</dbReference>
<accession>A0A7L4MN00</accession>
<comment type="caution">
    <text evidence="4">The sequence shown here is derived from an EMBL/GenBank/DDBJ whole genome shotgun (WGS) entry which is preliminary data.</text>
</comment>
<evidence type="ECO:0000256" key="2">
    <source>
        <dbReference type="ARBA" id="ARBA00022723"/>
    </source>
</evidence>
<dbReference type="Gene3D" id="3.90.850.10">
    <property type="entry name" value="Fumarylacetoacetase-like, C-terminal domain"/>
    <property type="match status" value="1"/>
</dbReference>
<dbReference type="PANTHER" id="PTHR42796:SF4">
    <property type="entry name" value="FUMARYLACETOACETATE HYDROLASE DOMAIN-CONTAINING PROTEIN 2A"/>
    <property type="match status" value="1"/>
</dbReference>
<evidence type="ECO:0000313" key="4">
    <source>
        <dbReference type="EMBL" id="NXY79160.1"/>
    </source>
</evidence>
<dbReference type="Pfam" id="PF01557">
    <property type="entry name" value="FAA_hydrolase"/>
    <property type="match status" value="2"/>
</dbReference>
<dbReference type="AlphaFoldDB" id="A0A7L4MN00"/>
<dbReference type="InterPro" id="IPR051121">
    <property type="entry name" value="FAH"/>
</dbReference>
<dbReference type="InterPro" id="IPR011234">
    <property type="entry name" value="Fumarylacetoacetase-like_C"/>
</dbReference>
<protein>
    <submittedName>
        <fullName evidence="4">FAHD2 protein</fullName>
    </submittedName>
</protein>
<feature type="domain" description="Fumarylacetoacetase-like C-terminal" evidence="3">
    <location>
        <begin position="22"/>
        <end position="89"/>
    </location>
</feature>
<proteinExistence type="inferred from homology"/>
<name>A0A7L4MN00_GLAPT</name>
<gene>
    <name evidence="4" type="primary">Fahd2</name>
    <name evidence="4" type="ORF">GLAPRA_R07901</name>
</gene>
<dbReference type="EMBL" id="VWPO01005129">
    <property type="protein sequence ID" value="NXY79160.1"/>
    <property type="molecule type" value="Genomic_DNA"/>
</dbReference>
<keyword evidence="2" id="KW-0479">Metal-binding</keyword>
<organism evidence="4 5">
    <name type="scientific">Glareola pratincola</name>
    <name type="common">Collared pratincole</name>
    <name type="synonym">Hirundo pratincola</name>
    <dbReference type="NCBI Taxonomy" id="43316"/>
    <lineage>
        <taxon>Eukaryota</taxon>
        <taxon>Metazoa</taxon>
        <taxon>Chordata</taxon>
        <taxon>Craniata</taxon>
        <taxon>Vertebrata</taxon>
        <taxon>Euteleostomi</taxon>
        <taxon>Archelosauria</taxon>
        <taxon>Archosauria</taxon>
        <taxon>Dinosauria</taxon>
        <taxon>Saurischia</taxon>
        <taxon>Theropoda</taxon>
        <taxon>Coelurosauria</taxon>
        <taxon>Aves</taxon>
        <taxon>Neognathae</taxon>
        <taxon>Neoaves</taxon>
        <taxon>Charadriiformes</taxon>
        <taxon>Glareolidae</taxon>
        <taxon>Glareola</taxon>
    </lineage>
</organism>
<dbReference type="GO" id="GO:0003824">
    <property type="term" value="F:catalytic activity"/>
    <property type="evidence" value="ECO:0007669"/>
    <property type="project" value="InterPro"/>
</dbReference>
<feature type="domain" description="Fumarylacetoacetase-like C-terminal" evidence="3">
    <location>
        <begin position="114"/>
        <end position="260"/>
    </location>
</feature>
<evidence type="ECO:0000313" key="5">
    <source>
        <dbReference type="Proteomes" id="UP000583049"/>
    </source>
</evidence>
<sequence length="260" mass="28396">SGRHQVPRGTVRLLAPVGDPQKVIAVGLNYRDHCQEQSVSVPKEPIIFSKFPSAIIGPFDDIVHPQDSSEVDWEVELAAVIGKEGRHIEVTPPPYPSSAPVPCPIKHVPIVTSQESSAMDHVVGFTVANDISARDWQMRNGRQWLLGKTFDTFCPLGPALVTKAACDMSPLSPPDVHNLRIRCSVNGQLMQDSNTGQLVFRLPTLIAWVSRFVTLVPGDILLTGTPAGVGVFRKPPVFLKRGDEVQCEIEELGTICNRVV</sequence>
<dbReference type="GO" id="GO:0046872">
    <property type="term" value="F:metal ion binding"/>
    <property type="evidence" value="ECO:0007669"/>
    <property type="project" value="UniProtKB-KW"/>
</dbReference>
<feature type="non-terminal residue" evidence="4">
    <location>
        <position position="1"/>
    </location>
</feature>
<evidence type="ECO:0000256" key="1">
    <source>
        <dbReference type="ARBA" id="ARBA00010211"/>
    </source>
</evidence>
<dbReference type="Proteomes" id="UP000583049">
    <property type="component" value="Unassembled WGS sequence"/>
</dbReference>
<comment type="similarity">
    <text evidence="1">Belongs to the FAH family.</text>
</comment>
<keyword evidence="5" id="KW-1185">Reference proteome</keyword>
<feature type="non-terminal residue" evidence="4">
    <location>
        <position position="260"/>
    </location>
</feature>